<feature type="transmembrane region" description="Helical" evidence="3">
    <location>
        <begin position="70"/>
        <end position="87"/>
    </location>
</feature>
<feature type="repeat" description="TPR" evidence="1">
    <location>
        <begin position="288"/>
        <end position="321"/>
    </location>
</feature>
<keyword evidence="3" id="KW-0812">Transmembrane</keyword>
<evidence type="ECO:0000313" key="4">
    <source>
        <dbReference type="EMBL" id="MDQ0684146.1"/>
    </source>
</evidence>
<feature type="compositionally biased region" description="Low complexity" evidence="2">
    <location>
        <begin position="19"/>
        <end position="28"/>
    </location>
</feature>
<keyword evidence="1" id="KW-0802">TPR repeat</keyword>
<evidence type="ECO:0000256" key="3">
    <source>
        <dbReference type="SAM" id="Phobius"/>
    </source>
</evidence>
<evidence type="ECO:0000256" key="1">
    <source>
        <dbReference type="PROSITE-ProRule" id="PRU00339"/>
    </source>
</evidence>
<name>A0ABU0Q1W8_STRAH</name>
<dbReference type="Gene3D" id="1.25.40.10">
    <property type="entry name" value="Tetratricopeptide repeat domain"/>
    <property type="match status" value="3"/>
</dbReference>
<dbReference type="SMART" id="SM00028">
    <property type="entry name" value="TPR"/>
    <property type="match status" value="5"/>
</dbReference>
<organism evidence="4 5">
    <name type="scientific">Streptomyces achromogenes</name>
    <dbReference type="NCBI Taxonomy" id="67255"/>
    <lineage>
        <taxon>Bacteria</taxon>
        <taxon>Bacillati</taxon>
        <taxon>Actinomycetota</taxon>
        <taxon>Actinomycetes</taxon>
        <taxon>Kitasatosporales</taxon>
        <taxon>Streptomycetaceae</taxon>
        <taxon>Streptomyces</taxon>
    </lineage>
</organism>
<dbReference type="Proteomes" id="UP001243364">
    <property type="component" value="Unassembled WGS sequence"/>
</dbReference>
<dbReference type="SUPFAM" id="SSF48452">
    <property type="entry name" value="TPR-like"/>
    <property type="match status" value="2"/>
</dbReference>
<evidence type="ECO:0000313" key="5">
    <source>
        <dbReference type="Proteomes" id="UP001243364"/>
    </source>
</evidence>
<dbReference type="PANTHER" id="PTHR12558">
    <property type="entry name" value="CELL DIVISION CYCLE 16,23,27"/>
    <property type="match status" value="1"/>
</dbReference>
<dbReference type="InterPro" id="IPR011990">
    <property type="entry name" value="TPR-like_helical_dom_sf"/>
</dbReference>
<dbReference type="PROSITE" id="PS50005">
    <property type="entry name" value="TPR"/>
    <property type="match status" value="1"/>
</dbReference>
<proteinExistence type="predicted"/>
<accession>A0ABU0Q1W8</accession>
<gene>
    <name evidence="4" type="ORF">QFZ56_003109</name>
</gene>
<sequence>MENEERAAEERTAPDGTPAEAAGGAVAAATGGTAAEAVGEAAGEAAGKAVGEAAEEVSGDVVRARRRRRLVVGSLVGCLVLGGGVLVCLPGEGPAGRGVPAAAPGAQAGSAVRAGVAAALSDLAALVEERERAVRERPEDARSWAVLGTAYLEQGRRTAGVAVLYPKAERALRASLKARPRGNADALGGLAALANARRDFPAALRWGEAARKAAPKRWTTYPQLIDAYTGMGDYKKALKALDALTALHSGPAVRGRAAGVYWDRGRREDAQAALADAAVGAVSPAEQAAWLERAGQLAFERGEREDALRHFQEAVRLDPDQRAAQAGQGRALAALGRTTEALSAYRVALERQPLPQYALELGELYESLGLAQAARVQYDRLRTLVRQESAGGVDGQLTLGRFEADHGDPATAVRRLRAEWRRQPGIAVADALGWALHRAGNDEEALRFASIATDRVHGGAVYSAPYLHHLAVIERGLGKDGPARRHLQEALRINPYFSPLFGPAARAALAGLGEEPPPAELPD</sequence>
<keyword evidence="5" id="KW-1185">Reference proteome</keyword>
<feature type="region of interest" description="Disordered" evidence="2">
    <location>
        <begin position="1"/>
        <end position="28"/>
    </location>
</feature>
<reference evidence="4 5" key="1">
    <citation type="submission" date="2023-07" db="EMBL/GenBank/DDBJ databases">
        <title>Comparative genomics of wheat-associated soil bacteria to identify genetic determinants of phenazine resistance.</title>
        <authorList>
            <person name="Mouncey N."/>
        </authorList>
    </citation>
    <scope>NUCLEOTIDE SEQUENCE [LARGE SCALE GENOMIC DNA]</scope>
    <source>
        <strain evidence="4 5">W4I19-2</strain>
    </source>
</reference>
<keyword evidence="3" id="KW-0472">Membrane</keyword>
<dbReference type="Pfam" id="PF13432">
    <property type="entry name" value="TPR_16"/>
    <property type="match status" value="1"/>
</dbReference>
<dbReference type="InterPro" id="IPR019734">
    <property type="entry name" value="TPR_rpt"/>
</dbReference>
<protein>
    <submittedName>
        <fullName evidence="4">Tetratricopeptide (TPR) repeat protein</fullName>
    </submittedName>
</protein>
<dbReference type="EMBL" id="JAUSYA010000001">
    <property type="protein sequence ID" value="MDQ0684146.1"/>
    <property type="molecule type" value="Genomic_DNA"/>
</dbReference>
<comment type="caution">
    <text evidence="4">The sequence shown here is derived from an EMBL/GenBank/DDBJ whole genome shotgun (WGS) entry which is preliminary data.</text>
</comment>
<dbReference type="RefSeq" id="WP_307043336.1">
    <property type="nucleotide sequence ID" value="NZ_JAUSYA010000001.1"/>
</dbReference>
<evidence type="ECO:0000256" key="2">
    <source>
        <dbReference type="SAM" id="MobiDB-lite"/>
    </source>
</evidence>
<dbReference type="PANTHER" id="PTHR12558:SF13">
    <property type="entry name" value="CELL DIVISION CYCLE PROTEIN 27 HOMOLOG"/>
    <property type="match status" value="1"/>
</dbReference>
<feature type="compositionally biased region" description="Basic and acidic residues" evidence="2">
    <location>
        <begin position="1"/>
        <end position="13"/>
    </location>
</feature>
<keyword evidence="3" id="KW-1133">Transmembrane helix</keyword>